<keyword evidence="14 19" id="KW-0560">Oxidoreductase</keyword>
<feature type="active site" evidence="19">
    <location>
        <position position="183"/>
    </location>
</feature>
<keyword evidence="13 19" id="KW-0573">Peptidoglycan synthesis</keyword>
<keyword evidence="9 19" id="KW-0285">Flavoprotein</keyword>
<dbReference type="EC" id="1.3.1.98" evidence="5 19"/>
<dbReference type="RefSeq" id="WP_136542786.1">
    <property type="nucleotide sequence ID" value="NZ_STGU01000014.1"/>
</dbReference>
<dbReference type="GO" id="GO:0005829">
    <property type="term" value="C:cytosol"/>
    <property type="evidence" value="ECO:0007669"/>
    <property type="project" value="TreeGrafter"/>
</dbReference>
<dbReference type="Gene3D" id="3.30.43.10">
    <property type="entry name" value="Uridine Diphospho-n-acetylenolpyruvylglucosamine Reductase, domain 2"/>
    <property type="match status" value="1"/>
</dbReference>
<name>A0A4S8PR42_9HYPH</name>
<dbReference type="InterPro" id="IPR003170">
    <property type="entry name" value="MurB"/>
</dbReference>
<evidence type="ECO:0000256" key="19">
    <source>
        <dbReference type="HAMAP-Rule" id="MF_00037"/>
    </source>
</evidence>
<accession>A0A4S8PR42</accession>
<evidence type="ECO:0000256" key="6">
    <source>
        <dbReference type="ARBA" id="ARBA00015188"/>
    </source>
</evidence>
<reference evidence="21 22" key="1">
    <citation type="submission" date="2019-04" db="EMBL/GenBank/DDBJ databases">
        <title>genome sequence of strain W3.</title>
        <authorList>
            <person name="Gao J."/>
            <person name="Sun J."/>
        </authorList>
    </citation>
    <scope>NUCLEOTIDE SEQUENCE [LARGE SCALE GENOMIC DNA]</scope>
    <source>
        <strain evidence="21 22">W3</strain>
    </source>
</reference>
<evidence type="ECO:0000256" key="15">
    <source>
        <dbReference type="ARBA" id="ARBA00023306"/>
    </source>
</evidence>
<evidence type="ECO:0000313" key="21">
    <source>
        <dbReference type="EMBL" id="THV32611.1"/>
    </source>
</evidence>
<evidence type="ECO:0000256" key="1">
    <source>
        <dbReference type="ARBA" id="ARBA00001974"/>
    </source>
</evidence>
<dbReference type="Pfam" id="PF02873">
    <property type="entry name" value="MurB_C"/>
    <property type="match status" value="1"/>
</dbReference>
<comment type="similarity">
    <text evidence="19">Belongs to the MurB family.</text>
</comment>
<evidence type="ECO:0000256" key="9">
    <source>
        <dbReference type="ARBA" id="ARBA00022630"/>
    </source>
</evidence>
<dbReference type="NCBIfam" id="NF010480">
    <property type="entry name" value="PRK13905.1"/>
    <property type="match status" value="1"/>
</dbReference>
<keyword evidence="8 19" id="KW-0132">Cell division</keyword>
<evidence type="ECO:0000256" key="12">
    <source>
        <dbReference type="ARBA" id="ARBA00022960"/>
    </source>
</evidence>
<keyword evidence="7 19" id="KW-0963">Cytoplasm</keyword>
<proteinExistence type="inferred from homology"/>
<dbReference type="GO" id="GO:0009252">
    <property type="term" value="P:peptidoglycan biosynthetic process"/>
    <property type="evidence" value="ECO:0007669"/>
    <property type="project" value="UniProtKB-UniRule"/>
</dbReference>
<feature type="active site" description="Proton donor" evidence="19">
    <location>
        <position position="232"/>
    </location>
</feature>
<dbReference type="SUPFAM" id="SSF56194">
    <property type="entry name" value="Uridine diphospho-N-Acetylenolpyruvylglucosamine reductase, MurB, C-terminal domain"/>
    <property type="match status" value="1"/>
</dbReference>
<dbReference type="NCBIfam" id="TIGR00179">
    <property type="entry name" value="murB"/>
    <property type="match status" value="1"/>
</dbReference>
<dbReference type="InterPro" id="IPR016166">
    <property type="entry name" value="FAD-bd_PCMH"/>
</dbReference>
<comment type="catalytic activity">
    <reaction evidence="18 19">
        <text>UDP-N-acetyl-alpha-D-muramate + NADP(+) = UDP-N-acetyl-3-O-(1-carboxyvinyl)-alpha-D-glucosamine + NADPH + H(+)</text>
        <dbReference type="Rhea" id="RHEA:12248"/>
        <dbReference type="ChEBI" id="CHEBI:15378"/>
        <dbReference type="ChEBI" id="CHEBI:57783"/>
        <dbReference type="ChEBI" id="CHEBI:58349"/>
        <dbReference type="ChEBI" id="CHEBI:68483"/>
        <dbReference type="ChEBI" id="CHEBI:70757"/>
        <dbReference type="EC" id="1.3.1.98"/>
    </reaction>
</comment>
<evidence type="ECO:0000256" key="7">
    <source>
        <dbReference type="ARBA" id="ARBA00022490"/>
    </source>
</evidence>
<dbReference type="InterPro" id="IPR016169">
    <property type="entry name" value="FAD-bd_PCMH_sub2"/>
</dbReference>
<feature type="domain" description="FAD-binding PCMH-type" evidence="20">
    <location>
        <begin position="38"/>
        <end position="203"/>
    </location>
</feature>
<comment type="function">
    <text evidence="2 19">Cell wall formation.</text>
</comment>
<comment type="cofactor">
    <cofactor evidence="1 19">
        <name>FAD</name>
        <dbReference type="ChEBI" id="CHEBI:57692"/>
    </cofactor>
</comment>
<dbReference type="InterPro" id="IPR011601">
    <property type="entry name" value="MurB_C"/>
</dbReference>
<dbReference type="Gene3D" id="3.90.78.10">
    <property type="entry name" value="UDP-N-acetylenolpyruvoylglucosamine reductase, C-terminal domain"/>
    <property type="match status" value="1"/>
</dbReference>
<evidence type="ECO:0000256" key="17">
    <source>
        <dbReference type="ARBA" id="ARBA00031026"/>
    </source>
</evidence>
<evidence type="ECO:0000313" key="22">
    <source>
        <dbReference type="Proteomes" id="UP000307378"/>
    </source>
</evidence>
<feature type="active site" evidence="19">
    <location>
        <position position="302"/>
    </location>
</feature>
<organism evidence="21 22">
    <name type="scientific">Rhizobium rosettiformans W3</name>
    <dbReference type="NCBI Taxonomy" id="538378"/>
    <lineage>
        <taxon>Bacteria</taxon>
        <taxon>Pseudomonadati</taxon>
        <taxon>Pseudomonadota</taxon>
        <taxon>Alphaproteobacteria</taxon>
        <taxon>Hyphomicrobiales</taxon>
        <taxon>Rhizobiaceae</taxon>
        <taxon>Rhizobium/Agrobacterium group</taxon>
        <taxon>Rhizobium</taxon>
    </lineage>
</organism>
<sequence>MKQVDGEKLLASLGPGVNDLKGRLTPDAPMDRVTWFQAGGLAELMFRPHDVEDLTSFLKLLPEEVPLTVVGVGSNLLVRDGGIPGVVIRLSAKGFGQVELAGENRIRAGAICPDKHIAAMAMDNNIGGFHFYYGIPGSIGGAVRMNAGANGGDTAGRLVEVEAVDRKGNVHVLSNADMGYSYRHSAAPEGLIFTSAVFEGYPEEKAKIRADMDAVRHHRETVQPVKEKTGGSTFKNPEGHSAWELIDEAGCRGLMIGGAQMSSLHCNFMINVGHATGYDLEYLGETVRQRVFETSGIKLEWEIKRLGIFMPGREVKPFMGVLPPEA</sequence>
<comment type="caution">
    <text evidence="21">The sequence shown here is derived from an EMBL/GenBank/DDBJ whole genome shotgun (WGS) entry which is preliminary data.</text>
</comment>
<dbReference type="GO" id="GO:0008762">
    <property type="term" value="F:UDP-N-acetylmuramate dehydrogenase activity"/>
    <property type="evidence" value="ECO:0007669"/>
    <property type="project" value="UniProtKB-UniRule"/>
</dbReference>
<evidence type="ECO:0000256" key="10">
    <source>
        <dbReference type="ARBA" id="ARBA00022827"/>
    </source>
</evidence>
<evidence type="ECO:0000256" key="4">
    <source>
        <dbReference type="ARBA" id="ARBA00004752"/>
    </source>
</evidence>
<dbReference type="UniPathway" id="UPA00219"/>
<dbReference type="GO" id="GO:0008360">
    <property type="term" value="P:regulation of cell shape"/>
    <property type="evidence" value="ECO:0007669"/>
    <property type="project" value="UniProtKB-KW"/>
</dbReference>
<evidence type="ECO:0000256" key="16">
    <source>
        <dbReference type="ARBA" id="ARBA00023316"/>
    </source>
</evidence>
<dbReference type="EMBL" id="STGU01000014">
    <property type="protein sequence ID" value="THV32611.1"/>
    <property type="molecule type" value="Genomic_DNA"/>
</dbReference>
<dbReference type="GO" id="GO:0051301">
    <property type="term" value="P:cell division"/>
    <property type="evidence" value="ECO:0007669"/>
    <property type="project" value="UniProtKB-KW"/>
</dbReference>
<keyword evidence="11 19" id="KW-0521">NADP</keyword>
<dbReference type="InterPro" id="IPR006094">
    <property type="entry name" value="Oxid_FAD_bind_N"/>
</dbReference>
<dbReference type="Gene3D" id="3.30.465.10">
    <property type="match status" value="1"/>
</dbReference>
<evidence type="ECO:0000256" key="18">
    <source>
        <dbReference type="ARBA" id="ARBA00048914"/>
    </source>
</evidence>
<keyword evidence="15 19" id="KW-0131">Cell cycle</keyword>
<comment type="subcellular location">
    <subcellularLocation>
        <location evidence="3 19">Cytoplasm</location>
    </subcellularLocation>
</comment>
<dbReference type="InterPro" id="IPR036318">
    <property type="entry name" value="FAD-bd_PCMH-like_sf"/>
</dbReference>
<evidence type="ECO:0000256" key="5">
    <source>
        <dbReference type="ARBA" id="ARBA00012518"/>
    </source>
</evidence>
<dbReference type="InterPro" id="IPR016167">
    <property type="entry name" value="FAD-bd_PCMH_sub1"/>
</dbReference>
<keyword evidence="16 19" id="KW-0961">Cell wall biogenesis/degradation</keyword>
<dbReference type="Pfam" id="PF01565">
    <property type="entry name" value="FAD_binding_4"/>
    <property type="match status" value="1"/>
</dbReference>
<dbReference type="GO" id="GO:0071555">
    <property type="term" value="P:cell wall organization"/>
    <property type="evidence" value="ECO:0007669"/>
    <property type="project" value="UniProtKB-KW"/>
</dbReference>
<gene>
    <name evidence="19 21" type="primary">murB</name>
    <name evidence="21" type="ORF">FAA86_19850</name>
</gene>
<evidence type="ECO:0000256" key="8">
    <source>
        <dbReference type="ARBA" id="ARBA00022618"/>
    </source>
</evidence>
<keyword evidence="10 19" id="KW-0274">FAD</keyword>
<evidence type="ECO:0000256" key="2">
    <source>
        <dbReference type="ARBA" id="ARBA00003921"/>
    </source>
</evidence>
<dbReference type="SUPFAM" id="SSF56176">
    <property type="entry name" value="FAD-binding/transporter-associated domain-like"/>
    <property type="match status" value="1"/>
</dbReference>
<evidence type="ECO:0000256" key="13">
    <source>
        <dbReference type="ARBA" id="ARBA00022984"/>
    </source>
</evidence>
<dbReference type="PANTHER" id="PTHR21071:SF4">
    <property type="entry name" value="UDP-N-ACETYLENOLPYRUVOYLGLUCOSAMINE REDUCTASE"/>
    <property type="match status" value="1"/>
</dbReference>
<keyword evidence="12 19" id="KW-0133">Cell shape</keyword>
<evidence type="ECO:0000259" key="20">
    <source>
        <dbReference type="PROSITE" id="PS51387"/>
    </source>
</evidence>
<dbReference type="PANTHER" id="PTHR21071">
    <property type="entry name" value="UDP-N-ACETYLENOLPYRUVOYLGLUCOSAMINE REDUCTASE"/>
    <property type="match status" value="1"/>
</dbReference>
<dbReference type="PROSITE" id="PS51387">
    <property type="entry name" value="FAD_PCMH"/>
    <property type="match status" value="1"/>
</dbReference>
<dbReference type="GO" id="GO:0071949">
    <property type="term" value="F:FAD binding"/>
    <property type="evidence" value="ECO:0007669"/>
    <property type="project" value="InterPro"/>
</dbReference>
<dbReference type="Proteomes" id="UP000307378">
    <property type="component" value="Unassembled WGS sequence"/>
</dbReference>
<evidence type="ECO:0000256" key="14">
    <source>
        <dbReference type="ARBA" id="ARBA00023002"/>
    </source>
</evidence>
<dbReference type="HAMAP" id="MF_00037">
    <property type="entry name" value="MurB"/>
    <property type="match status" value="1"/>
</dbReference>
<dbReference type="InterPro" id="IPR036635">
    <property type="entry name" value="MurB_C_sf"/>
</dbReference>
<dbReference type="AlphaFoldDB" id="A0A4S8PR42"/>
<evidence type="ECO:0000256" key="3">
    <source>
        <dbReference type="ARBA" id="ARBA00004496"/>
    </source>
</evidence>
<comment type="pathway">
    <text evidence="4 19">Cell wall biogenesis; peptidoglycan biosynthesis.</text>
</comment>
<evidence type="ECO:0000256" key="11">
    <source>
        <dbReference type="ARBA" id="ARBA00022857"/>
    </source>
</evidence>
<protein>
    <recommendedName>
        <fullName evidence="6 19">UDP-N-acetylenolpyruvoylglucosamine reductase</fullName>
        <ecNumber evidence="5 19">1.3.1.98</ecNumber>
    </recommendedName>
    <alternativeName>
        <fullName evidence="17 19">UDP-N-acetylmuramate dehydrogenase</fullName>
    </alternativeName>
</protein>